<keyword evidence="2" id="KW-0812">Transmembrane</keyword>
<name>A0ABR2B990_9ROSI</name>
<evidence type="ECO:0000313" key="5">
    <source>
        <dbReference type="Proteomes" id="UP001472677"/>
    </source>
</evidence>
<proteinExistence type="predicted"/>
<protein>
    <recommendedName>
        <fullName evidence="3">DUF4283 domain-containing protein</fullName>
    </recommendedName>
</protein>
<dbReference type="InterPro" id="IPR025558">
    <property type="entry name" value="DUF4283"/>
</dbReference>
<sequence>MLSNSLSIFCGFFLIGVASAAFALKEILPLFLFAHAIPLFILWLLFRIPFAGGVLKSLELWLGKSFVYAGFLLIATVVFCTVVGLGFSLYNQVHARASVPLGAVIALLWGCTPPPDLFLLISFSSHRSWAVQGFWSGFLLVVFGCQDSPLEWLAGAYPHRFWLLSPLSALPDPPDAVSSLRFSIWDRDCWFLLFARPPELALPPWLSPLSAPFLGFPLLLLPLSVVYGVSDYSFSWQVRRRAVVTVARDMEARVRPQPRLVAPIFSPKSAERISLFDQGSKVFSDRSWTTSAVCWAKSPKYGPDLCLSIYFNGLLPAPIGSLLAHPLCRPLSAFCSSDWSTSVFAEPFVTRTSSCTWESSSIFWAWQRSDYTHWPPPRADCMVNVTSPAFFSFDLAGNSTGYGYLNESSHFGSSILFSSAIATVLYFLLSSEIVLPLLNFFCLYLFITSLSSMDPGLLSSMESLHFTETESEAIISEPVFQEEEDSKWWLVGSVISLKPVQGDYVARVFRSVWKTKNVSEITELSQNFFLIKPTSAEAHTMILNRRPWVLDDDLFSIVAYNPAWRVADFEFTRMPRPGPRKRQGVEYFPTPVATGLAPESPAPATEFSSPPQSELHPSTPGMESTGVPADSSSMPAAPPCSSRPSNTVAPDAPLHTVNDEEQGPIAATDPSQKVETSSERCDAVVADSVAAPLVPVVSAAALLHKVAVSLEKGTAASSSVCPSADSTRTPKDAAGLCSTPLPPAVSTQPVLPPISCPLDSSCKATEGPTRSTKRTIQGKYEVCCPILPKR</sequence>
<evidence type="ECO:0000256" key="1">
    <source>
        <dbReference type="SAM" id="MobiDB-lite"/>
    </source>
</evidence>
<feature type="compositionally biased region" description="Low complexity" evidence="1">
    <location>
        <begin position="628"/>
        <end position="645"/>
    </location>
</feature>
<feature type="transmembrane region" description="Helical" evidence="2">
    <location>
        <begin position="209"/>
        <end position="230"/>
    </location>
</feature>
<dbReference type="Proteomes" id="UP001472677">
    <property type="component" value="Unassembled WGS sequence"/>
</dbReference>
<feature type="transmembrane region" description="Helical" evidence="2">
    <location>
        <begin position="66"/>
        <end position="89"/>
    </location>
</feature>
<reference evidence="4 5" key="1">
    <citation type="journal article" date="2024" name="G3 (Bethesda)">
        <title>Genome assembly of Hibiscus sabdariffa L. provides insights into metabolisms of medicinal natural products.</title>
        <authorList>
            <person name="Kim T."/>
        </authorList>
    </citation>
    <scope>NUCLEOTIDE SEQUENCE [LARGE SCALE GENOMIC DNA]</scope>
    <source>
        <strain evidence="4">TK-2024</strain>
        <tissue evidence="4">Old leaves</tissue>
    </source>
</reference>
<feature type="region of interest" description="Disordered" evidence="1">
    <location>
        <begin position="591"/>
        <end position="678"/>
    </location>
</feature>
<evidence type="ECO:0000256" key="2">
    <source>
        <dbReference type="SAM" id="Phobius"/>
    </source>
</evidence>
<keyword evidence="2" id="KW-0472">Membrane</keyword>
<feature type="transmembrane region" description="Helical" evidence="2">
    <location>
        <begin position="101"/>
        <end position="121"/>
    </location>
</feature>
<feature type="compositionally biased region" description="Polar residues" evidence="1">
    <location>
        <begin position="606"/>
        <end position="616"/>
    </location>
</feature>
<keyword evidence="2" id="KW-1133">Transmembrane helix</keyword>
<dbReference type="Pfam" id="PF14111">
    <property type="entry name" value="DUF4283"/>
    <property type="match status" value="1"/>
</dbReference>
<organism evidence="4 5">
    <name type="scientific">Hibiscus sabdariffa</name>
    <name type="common">roselle</name>
    <dbReference type="NCBI Taxonomy" id="183260"/>
    <lineage>
        <taxon>Eukaryota</taxon>
        <taxon>Viridiplantae</taxon>
        <taxon>Streptophyta</taxon>
        <taxon>Embryophyta</taxon>
        <taxon>Tracheophyta</taxon>
        <taxon>Spermatophyta</taxon>
        <taxon>Magnoliopsida</taxon>
        <taxon>eudicotyledons</taxon>
        <taxon>Gunneridae</taxon>
        <taxon>Pentapetalae</taxon>
        <taxon>rosids</taxon>
        <taxon>malvids</taxon>
        <taxon>Malvales</taxon>
        <taxon>Malvaceae</taxon>
        <taxon>Malvoideae</taxon>
        <taxon>Hibiscus</taxon>
    </lineage>
</organism>
<feature type="domain" description="DUF4283" evidence="3">
    <location>
        <begin position="483"/>
        <end position="562"/>
    </location>
</feature>
<comment type="caution">
    <text evidence="4">The sequence shown here is derived from an EMBL/GenBank/DDBJ whole genome shotgun (WGS) entry which is preliminary data.</text>
</comment>
<dbReference type="EMBL" id="JBBPBM010000150">
    <property type="protein sequence ID" value="KAK8503545.1"/>
    <property type="molecule type" value="Genomic_DNA"/>
</dbReference>
<gene>
    <name evidence="4" type="ORF">V6N12_000615</name>
</gene>
<accession>A0ABR2B990</accession>
<evidence type="ECO:0000313" key="4">
    <source>
        <dbReference type="EMBL" id="KAK8503545.1"/>
    </source>
</evidence>
<feature type="transmembrane region" description="Helical" evidence="2">
    <location>
        <begin position="435"/>
        <end position="453"/>
    </location>
</feature>
<keyword evidence="5" id="KW-1185">Reference proteome</keyword>
<evidence type="ECO:0000259" key="3">
    <source>
        <dbReference type="Pfam" id="PF14111"/>
    </source>
</evidence>
<feature type="transmembrane region" description="Helical" evidence="2">
    <location>
        <begin position="30"/>
        <end position="46"/>
    </location>
</feature>